<keyword evidence="3" id="KW-1185">Reference proteome</keyword>
<name>A0ABS3Q4N1_9GAMM</name>
<dbReference type="EMBL" id="JAGETV010000009">
    <property type="protein sequence ID" value="MBO1927285.1"/>
    <property type="molecule type" value="Genomic_DNA"/>
</dbReference>
<feature type="transmembrane region" description="Helical" evidence="1">
    <location>
        <begin position="32"/>
        <end position="51"/>
    </location>
</feature>
<keyword evidence="1" id="KW-0472">Membrane</keyword>
<proteinExistence type="predicted"/>
<evidence type="ECO:0000313" key="2">
    <source>
        <dbReference type="EMBL" id="MBO1927285.1"/>
    </source>
</evidence>
<evidence type="ECO:0000256" key="1">
    <source>
        <dbReference type="SAM" id="Phobius"/>
    </source>
</evidence>
<accession>A0ABS3Q4N1</accession>
<comment type="caution">
    <text evidence="2">The sequence shown here is derived from an EMBL/GenBank/DDBJ whole genome shotgun (WGS) entry which is preliminary data.</text>
</comment>
<sequence length="120" mass="13721">MKQPTHIADNQNLLSLAHWLQQRRVGNLRLNYVSWLAVLTLFLVAQTISVLHSSVHPFHEHTQLCDAVEKAADPRIDASPFVVQLPKFQPPIYQLPVYRFTPPPAFYSAFQSRAPPFFSV</sequence>
<keyword evidence="1" id="KW-0812">Transmembrane</keyword>
<evidence type="ECO:0000313" key="3">
    <source>
        <dbReference type="Proteomes" id="UP000664835"/>
    </source>
</evidence>
<gene>
    <name evidence="2" type="ORF">J3998_06810</name>
</gene>
<dbReference type="RefSeq" id="WP_208149055.1">
    <property type="nucleotide sequence ID" value="NZ_JAGETV010000009.1"/>
</dbReference>
<dbReference type="Proteomes" id="UP000664835">
    <property type="component" value="Unassembled WGS sequence"/>
</dbReference>
<organism evidence="2 3">
    <name type="scientific">Thiomicrorhabdus marina</name>
    <dbReference type="NCBI Taxonomy" id="2818442"/>
    <lineage>
        <taxon>Bacteria</taxon>
        <taxon>Pseudomonadati</taxon>
        <taxon>Pseudomonadota</taxon>
        <taxon>Gammaproteobacteria</taxon>
        <taxon>Thiotrichales</taxon>
        <taxon>Piscirickettsiaceae</taxon>
        <taxon>Thiomicrorhabdus</taxon>
    </lineage>
</organism>
<protein>
    <submittedName>
        <fullName evidence="2">Uncharacterized protein</fullName>
    </submittedName>
</protein>
<reference evidence="2 3" key="1">
    <citation type="submission" date="2021-03" db="EMBL/GenBank/DDBJ databases">
        <title>Thiomicrorhabdus sp.nov.,novel sulfur-oxidizing bacteria isolated from coastal sediment.</title>
        <authorList>
            <person name="Liu X."/>
        </authorList>
    </citation>
    <scope>NUCLEOTIDE SEQUENCE [LARGE SCALE GENOMIC DNA]</scope>
    <source>
        <strain evidence="2 3">6S2-11</strain>
    </source>
</reference>
<keyword evidence="1" id="KW-1133">Transmembrane helix</keyword>